<accession>A0ABY1GHG8</accession>
<name>A0ABY1GHG8_9GAMM</name>
<organism evidence="4 5">
    <name type="scientific">Pseudoalteromonas lipolytica</name>
    <dbReference type="NCBI Taxonomy" id="570156"/>
    <lineage>
        <taxon>Bacteria</taxon>
        <taxon>Pseudomonadati</taxon>
        <taxon>Pseudomonadota</taxon>
        <taxon>Gammaproteobacteria</taxon>
        <taxon>Alteromonadales</taxon>
        <taxon>Pseudoalteromonadaceae</taxon>
        <taxon>Pseudoalteromonas</taxon>
    </lineage>
</organism>
<evidence type="ECO:0000313" key="5">
    <source>
        <dbReference type="Proteomes" id="UP000183805"/>
    </source>
</evidence>
<evidence type="ECO:0000313" key="4">
    <source>
        <dbReference type="EMBL" id="SFT52108.1"/>
    </source>
</evidence>
<dbReference type="RefSeq" id="WP_036972301.1">
    <property type="nucleotide sequence ID" value="NZ_CP185401.1"/>
</dbReference>
<keyword evidence="3" id="KW-0998">Cell outer membrane</keyword>
<comment type="caution">
    <text evidence="4">The sequence shown here is derived from an EMBL/GenBank/DDBJ whole genome shotgun (WGS) entry which is preliminary data.</text>
</comment>
<sequence length="61" mass="7188">MDNFGQLDGNLTIKLTTQFDIIFDAINLTNETTYTYERNQYAPTGIYKNGRRFYLGIRYSH</sequence>
<evidence type="ECO:0000256" key="3">
    <source>
        <dbReference type="ARBA" id="ARBA00023237"/>
    </source>
</evidence>
<evidence type="ECO:0000256" key="1">
    <source>
        <dbReference type="ARBA" id="ARBA00004442"/>
    </source>
</evidence>
<dbReference type="Proteomes" id="UP000183805">
    <property type="component" value="Unassembled WGS sequence"/>
</dbReference>
<keyword evidence="4" id="KW-0675">Receptor</keyword>
<protein>
    <submittedName>
        <fullName evidence="4">TonB dependent receptor</fullName>
    </submittedName>
</protein>
<evidence type="ECO:0000256" key="2">
    <source>
        <dbReference type="ARBA" id="ARBA00023136"/>
    </source>
</evidence>
<comment type="subcellular location">
    <subcellularLocation>
        <location evidence="1">Cell outer membrane</location>
    </subcellularLocation>
</comment>
<reference evidence="4 5" key="1">
    <citation type="submission" date="2016-10" db="EMBL/GenBank/DDBJ databases">
        <authorList>
            <person name="Varghese N."/>
            <person name="Submissions S."/>
        </authorList>
    </citation>
    <scope>NUCLEOTIDE SEQUENCE [LARGE SCALE GENOMIC DNA]</scope>
    <source>
        <strain evidence="4 5">CGMCC 1.8499</strain>
    </source>
</reference>
<proteinExistence type="predicted"/>
<dbReference type="EMBL" id="FPAZ01000004">
    <property type="protein sequence ID" value="SFT52108.1"/>
    <property type="molecule type" value="Genomic_DNA"/>
</dbReference>
<dbReference type="InterPro" id="IPR036942">
    <property type="entry name" value="Beta-barrel_TonB_sf"/>
</dbReference>
<keyword evidence="2" id="KW-0472">Membrane</keyword>
<keyword evidence="5" id="KW-1185">Reference proteome</keyword>
<dbReference type="SUPFAM" id="SSF56935">
    <property type="entry name" value="Porins"/>
    <property type="match status" value="1"/>
</dbReference>
<gene>
    <name evidence="4" type="ORF">SAMN04487854_10447</name>
</gene>
<dbReference type="Gene3D" id="2.40.170.20">
    <property type="entry name" value="TonB-dependent receptor, beta-barrel domain"/>
    <property type="match status" value="1"/>
</dbReference>